<dbReference type="Proteomes" id="UP001165289">
    <property type="component" value="Unassembled WGS sequence"/>
</dbReference>
<comment type="caution">
    <text evidence="1">The sequence shown here is derived from an EMBL/GenBank/DDBJ whole genome shotgun (WGS) entry which is preliminary data.</text>
</comment>
<evidence type="ECO:0000313" key="1">
    <source>
        <dbReference type="EMBL" id="KAI6651066.1"/>
    </source>
</evidence>
<keyword evidence="2" id="KW-1185">Reference proteome</keyword>
<protein>
    <submittedName>
        <fullName evidence="1">Uncharacterized protein</fullName>
    </submittedName>
</protein>
<accession>A0AAV7JQE5</accession>
<name>A0AAV7JQE5_9METZ</name>
<sequence length="132" mass="14152">MAEEWGVCLSPFCLVGRVLTRQIIPSPVDTNLADTTMVAGLTVVSIRDSNSHPTLEGVNIVSAPGTTPSCSTKRIEISTLDGVRKQSESDTREVDHLLANSLSQSTTEHTRLTSDNFVNSAIVVAGILFKLL</sequence>
<gene>
    <name evidence="1" type="ORF">LOD99_5643</name>
</gene>
<proteinExistence type="predicted"/>
<dbReference type="AlphaFoldDB" id="A0AAV7JQE5"/>
<organism evidence="1 2">
    <name type="scientific">Oopsacas minuta</name>
    <dbReference type="NCBI Taxonomy" id="111878"/>
    <lineage>
        <taxon>Eukaryota</taxon>
        <taxon>Metazoa</taxon>
        <taxon>Porifera</taxon>
        <taxon>Hexactinellida</taxon>
        <taxon>Hexasterophora</taxon>
        <taxon>Lyssacinosida</taxon>
        <taxon>Leucopsacidae</taxon>
        <taxon>Oopsacas</taxon>
    </lineage>
</organism>
<reference evidence="1 2" key="1">
    <citation type="journal article" date="2023" name="BMC Biol.">
        <title>The compact genome of the sponge Oopsacas minuta (Hexactinellida) is lacking key metazoan core genes.</title>
        <authorList>
            <person name="Santini S."/>
            <person name="Schenkelaars Q."/>
            <person name="Jourda C."/>
            <person name="Duchesne M."/>
            <person name="Belahbib H."/>
            <person name="Rocher C."/>
            <person name="Selva M."/>
            <person name="Riesgo A."/>
            <person name="Vervoort M."/>
            <person name="Leys S.P."/>
            <person name="Kodjabachian L."/>
            <person name="Le Bivic A."/>
            <person name="Borchiellini C."/>
            <person name="Claverie J.M."/>
            <person name="Renard E."/>
        </authorList>
    </citation>
    <scope>NUCLEOTIDE SEQUENCE [LARGE SCALE GENOMIC DNA]</scope>
    <source>
        <strain evidence="1">SPO-2</strain>
    </source>
</reference>
<dbReference type="EMBL" id="JAKMXF010000308">
    <property type="protein sequence ID" value="KAI6651066.1"/>
    <property type="molecule type" value="Genomic_DNA"/>
</dbReference>
<evidence type="ECO:0000313" key="2">
    <source>
        <dbReference type="Proteomes" id="UP001165289"/>
    </source>
</evidence>